<dbReference type="PANTHER" id="PTHR44998:SF1">
    <property type="entry name" value="UDP-N-ACETYLGLUCOSAMINE--PEPTIDE N-ACETYLGLUCOSAMINYLTRANSFERASE 110 KDA SUBUNIT"/>
    <property type="match status" value="1"/>
</dbReference>
<sequence length="521" mass="61303">MTNKNLKLAQEKFLKGDKETAKKICLNLIHQKLDTNVFNFLGIIELSENNYLESLKHFHKSLKLNQNNVKALNNIGNTLIKKNKYKSAIVFLKKAIAIDNKFVQAYLNISLAYLETRDTINGIAYLKKLLIVDNNNFSALNNLGSIFHEKKEYDKSLVYFLRALELNSNDEILLNNLGLLYEKQNKFKKAKLHFEKSLNIKPDFFDCQFNLSLLNLKIGNCKEGMLLYDSRFYRKERKNKLNFDHDVLKLTLNEINKTKKIYIISEQGYGDIFQFCRVGIVLKKLGYRVALIIEDSLYEFFSQQSIFDEYIKKSDIDNDIITKDIIIPLLSVPRIFELNLKNFNIGNSYIKPNNEKTEYWSKKIDKNKFNIGISWSTTKDNNYNRNIPINLFRKINKFKTTQLISLHTDKHLKDLNENINDLKDIIFFQNIDIKDKFVDTAAIIENLDLVICTDSVVTHLSAAMGKKTWVLLSNYHDWRWSIKTEKSYWYNSVKLFRNKKEKDWEKVMQKVLKELKKLLIN</sequence>
<dbReference type="SMART" id="SM00028">
    <property type="entry name" value="TPR"/>
    <property type="match status" value="5"/>
</dbReference>
<organism evidence="1">
    <name type="scientific">marine metagenome</name>
    <dbReference type="NCBI Taxonomy" id="408172"/>
    <lineage>
        <taxon>unclassified sequences</taxon>
        <taxon>metagenomes</taxon>
        <taxon>ecological metagenomes</taxon>
    </lineage>
</organism>
<dbReference type="Gene3D" id="1.25.40.10">
    <property type="entry name" value="Tetratricopeptide repeat domain"/>
    <property type="match status" value="1"/>
</dbReference>
<dbReference type="GO" id="GO:0016757">
    <property type="term" value="F:glycosyltransferase activity"/>
    <property type="evidence" value="ECO:0007669"/>
    <property type="project" value="InterPro"/>
</dbReference>
<accession>A0A381VBX4</accession>
<evidence type="ECO:0000313" key="1">
    <source>
        <dbReference type="EMBL" id="SVA36863.1"/>
    </source>
</evidence>
<dbReference type="AlphaFoldDB" id="A0A381VBX4"/>
<proteinExistence type="predicted"/>
<dbReference type="GO" id="GO:0006493">
    <property type="term" value="P:protein O-linked glycosylation"/>
    <property type="evidence" value="ECO:0007669"/>
    <property type="project" value="TreeGrafter"/>
</dbReference>
<dbReference type="EMBL" id="UINC01008180">
    <property type="protein sequence ID" value="SVA36863.1"/>
    <property type="molecule type" value="Genomic_DNA"/>
</dbReference>
<dbReference type="SUPFAM" id="SSF53756">
    <property type="entry name" value="UDP-Glycosyltransferase/glycogen phosphorylase"/>
    <property type="match status" value="1"/>
</dbReference>
<dbReference type="InterPro" id="IPR011990">
    <property type="entry name" value="TPR-like_helical_dom_sf"/>
</dbReference>
<dbReference type="Pfam" id="PF13424">
    <property type="entry name" value="TPR_12"/>
    <property type="match status" value="1"/>
</dbReference>
<dbReference type="InterPro" id="IPR002201">
    <property type="entry name" value="Glyco_trans_9"/>
</dbReference>
<dbReference type="Pfam" id="PF13414">
    <property type="entry name" value="TPR_11"/>
    <property type="match status" value="1"/>
</dbReference>
<dbReference type="PANTHER" id="PTHR44998">
    <property type="match status" value="1"/>
</dbReference>
<name>A0A381VBX4_9ZZZZ</name>
<gene>
    <name evidence="1" type="ORF">METZ01_LOCUS89717</name>
</gene>
<dbReference type="InterPro" id="IPR019734">
    <property type="entry name" value="TPR_rpt"/>
</dbReference>
<dbReference type="PROSITE" id="PS50005">
    <property type="entry name" value="TPR"/>
    <property type="match status" value="4"/>
</dbReference>
<protein>
    <submittedName>
        <fullName evidence="1">Uncharacterized protein</fullName>
    </submittedName>
</protein>
<dbReference type="SUPFAM" id="SSF81901">
    <property type="entry name" value="HCP-like"/>
    <property type="match status" value="1"/>
</dbReference>
<reference evidence="1" key="1">
    <citation type="submission" date="2018-05" db="EMBL/GenBank/DDBJ databases">
        <authorList>
            <person name="Lanie J.A."/>
            <person name="Ng W.-L."/>
            <person name="Kazmierczak K.M."/>
            <person name="Andrzejewski T.M."/>
            <person name="Davidsen T.M."/>
            <person name="Wayne K.J."/>
            <person name="Tettelin H."/>
            <person name="Glass J.I."/>
            <person name="Rusch D."/>
            <person name="Podicherti R."/>
            <person name="Tsui H.-C.T."/>
            <person name="Winkler M.E."/>
        </authorList>
    </citation>
    <scope>NUCLEOTIDE SEQUENCE</scope>
</reference>
<dbReference type="Pfam" id="PF01075">
    <property type="entry name" value="Glyco_transf_9"/>
    <property type="match status" value="1"/>
</dbReference>
<dbReference type="Gene3D" id="3.40.50.2000">
    <property type="entry name" value="Glycogen Phosphorylase B"/>
    <property type="match status" value="1"/>
</dbReference>